<name>A0A9P5M006_9HELO</name>
<reference evidence="2 3" key="1">
    <citation type="journal article" date="2020" name="Genome Biol. Evol.">
        <title>Comparative genomics of Sclerotiniaceae.</title>
        <authorList>
            <person name="Valero Jimenez C.A."/>
            <person name="Steentjes M."/>
            <person name="Scholten O.E."/>
            <person name="Van Kan J.A.L."/>
        </authorList>
    </citation>
    <scope>NUCLEOTIDE SEQUENCE [LARGE SCALE GENOMIC DNA]</scope>
    <source>
        <strain evidence="2 3">MUCL 94</strain>
    </source>
</reference>
<organism evidence="2 3">
    <name type="scientific">Botrytis byssoidea</name>
    <dbReference type="NCBI Taxonomy" id="139641"/>
    <lineage>
        <taxon>Eukaryota</taxon>
        <taxon>Fungi</taxon>
        <taxon>Dikarya</taxon>
        <taxon>Ascomycota</taxon>
        <taxon>Pezizomycotina</taxon>
        <taxon>Leotiomycetes</taxon>
        <taxon>Helotiales</taxon>
        <taxon>Sclerotiniaceae</taxon>
        <taxon>Botrytis</taxon>
    </lineage>
</organism>
<protein>
    <submittedName>
        <fullName evidence="2">Uncharacterized protein</fullName>
    </submittedName>
</protein>
<dbReference type="EMBL" id="RCSW01000009">
    <property type="protein sequence ID" value="KAF7944926.1"/>
    <property type="molecule type" value="Genomic_DNA"/>
</dbReference>
<dbReference type="AlphaFoldDB" id="A0A9P5M006"/>
<proteinExistence type="predicted"/>
<gene>
    <name evidence="2" type="ORF">EAE97_005559</name>
</gene>
<dbReference type="RefSeq" id="XP_038733408.1">
    <property type="nucleotide sequence ID" value="XM_038876071.1"/>
</dbReference>
<sequence>MEESRSRLELLPVESIQAIQCLIENVPDLLSIILTCKAIYKAFLSADGLILKQVLTNEIGSEVLSEAVLAASISRHVPVSDDVLDEPDNLKAYSNLKICDALFLSKLHSHIVYFTKDFISKAFSSPIFTKNSPIPMWRQLPASDEEKRRIQRTFYHFQIYCYIVYGGETPFRAHLHMDQNRIFFNHFSVWENEQLACVHDYMFRIIAPGFDELVEYDVKWAEQRMQYASFDDPEYIEPLIARGLFVIRDMLEAKSYERICKAYCQDSPNYSSHLLDHGLRNSTEGSGEDELYYWLEDYSKEDDDKYVNRSVWCDDDDKGPELVWRWARQLFNSIDFVLCDKHRFEREWGYVMWDHSRILELGVMENEWETTNDAENGRGSRPSKESMDRRGKIYLAGGRGWWTAEDESKVVWPHGCAPWDQPKEPDRWDSKDERSMDEAKELIKKLKIPTLR</sequence>
<evidence type="ECO:0000313" key="2">
    <source>
        <dbReference type="EMBL" id="KAF7944926.1"/>
    </source>
</evidence>
<keyword evidence="3" id="KW-1185">Reference proteome</keyword>
<dbReference type="Proteomes" id="UP000710849">
    <property type="component" value="Unassembled WGS sequence"/>
</dbReference>
<comment type="caution">
    <text evidence="2">The sequence shown here is derived from an EMBL/GenBank/DDBJ whole genome shotgun (WGS) entry which is preliminary data.</text>
</comment>
<accession>A0A9P5M006</accession>
<dbReference type="GeneID" id="62149148"/>
<feature type="region of interest" description="Disordered" evidence="1">
    <location>
        <begin position="413"/>
        <end position="436"/>
    </location>
</feature>
<evidence type="ECO:0000313" key="3">
    <source>
        <dbReference type="Proteomes" id="UP000710849"/>
    </source>
</evidence>
<evidence type="ECO:0000256" key="1">
    <source>
        <dbReference type="SAM" id="MobiDB-lite"/>
    </source>
</evidence>
<feature type="compositionally biased region" description="Basic and acidic residues" evidence="1">
    <location>
        <begin position="421"/>
        <end position="436"/>
    </location>
</feature>